<dbReference type="RefSeq" id="WP_189608540.1">
    <property type="nucleotide sequence ID" value="NZ_BMXR01000005.1"/>
</dbReference>
<gene>
    <name evidence="3" type="ORF">GCM10007392_21390</name>
</gene>
<feature type="region of interest" description="Disordered" evidence="2">
    <location>
        <begin position="121"/>
        <end position="152"/>
    </location>
</feature>
<name>A0A918N9J4_9GAMM</name>
<accession>A0A918N9J4</accession>
<protein>
    <submittedName>
        <fullName evidence="3">Cell shape determination protein CcmA</fullName>
    </submittedName>
</protein>
<dbReference type="AlphaFoldDB" id="A0A918N9J4"/>
<evidence type="ECO:0000313" key="4">
    <source>
        <dbReference type="Proteomes" id="UP000626148"/>
    </source>
</evidence>
<dbReference type="InterPro" id="IPR007607">
    <property type="entry name" value="BacA/B"/>
</dbReference>
<comment type="caution">
    <text evidence="3">The sequence shown here is derived from an EMBL/GenBank/DDBJ whole genome shotgun (WGS) entry which is preliminary data.</text>
</comment>
<dbReference type="Proteomes" id="UP000626148">
    <property type="component" value="Unassembled WGS sequence"/>
</dbReference>
<organism evidence="3 4">
    <name type="scientific">Saccharospirillum salsuginis</name>
    <dbReference type="NCBI Taxonomy" id="418750"/>
    <lineage>
        <taxon>Bacteria</taxon>
        <taxon>Pseudomonadati</taxon>
        <taxon>Pseudomonadota</taxon>
        <taxon>Gammaproteobacteria</taxon>
        <taxon>Oceanospirillales</taxon>
        <taxon>Saccharospirillaceae</taxon>
        <taxon>Saccharospirillum</taxon>
    </lineage>
</organism>
<evidence type="ECO:0000256" key="2">
    <source>
        <dbReference type="SAM" id="MobiDB-lite"/>
    </source>
</evidence>
<feature type="compositionally biased region" description="Basic and acidic residues" evidence="2">
    <location>
        <begin position="121"/>
        <end position="146"/>
    </location>
</feature>
<dbReference type="EMBL" id="BMXR01000005">
    <property type="protein sequence ID" value="GGX53800.1"/>
    <property type="molecule type" value="Genomic_DNA"/>
</dbReference>
<comment type="similarity">
    <text evidence="1">Belongs to the bactofilin family.</text>
</comment>
<reference evidence="3" key="2">
    <citation type="submission" date="2020-09" db="EMBL/GenBank/DDBJ databases">
        <authorList>
            <person name="Sun Q."/>
            <person name="Kim S."/>
        </authorList>
    </citation>
    <scope>NUCLEOTIDE SEQUENCE</scope>
    <source>
        <strain evidence="3">KCTC 22169</strain>
    </source>
</reference>
<sequence>MWGSSSKVANNETVISAKTEVSGDVRVSGGLNVDGRIKGNILADPDSGSVVRVSEKGMVEGEIRAPRIVINGEVKGDVYSSDHLELDKKAVINGNVHYVMMEMVMGAKVNGKLLYVAAEKGKKAKLDKPETAESKPLADAKADTPVEAKPSQ</sequence>
<evidence type="ECO:0000256" key="1">
    <source>
        <dbReference type="ARBA" id="ARBA00044755"/>
    </source>
</evidence>
<dbReference type="PANTHER" id="PTHR35024">
    <property type="entry name" value="HYPOTHETICAL CYTOSOLIC PROTEIN"/>
    <property type="match status" value="1"/>
</dbReference>
<keyword evidence="4" id="KW-1185">Reference proteome</keyword>
<evidence type="ECO:0000313" key="3">
    <source>
        <dbReference type="EMBL" id="GGX53800.1"/>
    </source>
</evidence>
<dbReference type="PANTHER" id="PTHR35024:SF4">
    <property type="entry name" value="POLYMER-FORMING CYTOSKELETAL PROTEIN"/>
    <property type="match status" value="1"/>
</dbReference>
<dbReference type="Pfam" id="PF04519">
    <property type="entry name" value="Bactofilin"/>
    <property type="match status" value="1"/>
</dbReference>
<reference evidence="3" key="1">
    <citation type="journal article" date="2014" name="Int. J. Syst. Evol. Microbiol.">
        <title>Complete genome sequence of Corynebacterium casei LMG S-19264T (=DSM 44701T), isolated from a smear-ripened cheese.</title>
        <authorList>
            <consortium name="US DOE Joint Genome Institute (JGI-PGF)"/>
            <person name="Walter F."/>
            <person name="Albersmeier A."/>
            <person name="Kalinowski J."/>
            <person name="Ruckert C."/>
        </authorList>
    </citation>
    <scope>NUCLEOTIDE SEQUENCE</scope>
    <source>
        <strain evidence="3">KCTC 22169</strain>
    </source>
</reference>
<proteinExistence type="inferred from homology"/>